<organism evidence="1 2">
    <name type="scientific">Gardnerella vaginalis JCP8108</name>
    <dbReference type="NCBI Taxonomy" id="1261066"/>
    <lineage>
        <taxon>Bacteria</taxon>
        <taxon>Bacillati</taxon>
        <taxon>Actinomycetota</taxon>
        <taxon>Actinomycetes</taxon>
        <taxon>Bifidobacteriales</taxon>
        <taxon>Bifidobacteriaceae</taxon>
        <taxon>Gardnerella</taxon>
    </lineage>
</organism>
<dbReference type="Proteomes" id="UP000014521">
    <property type="component" value="Unassembled WGS sequence"/>
</dbReference>
<comment type="caution">
    <text evidence="1">The sequence shown here is derived from an EMBL/GenBank/DDBJ whole genome shotgun (WGS) entry which is preliminary data.</text>
</comment>
<dbReference type="AlphaFoldDB" id="S4HYJ4"/>
<dbReference type="HOGENOM" id="CLU_3216713_0_0_11"/>
<proteinExistence type="predicted"/>
<evidence type="ECO:0000313" key="1">
    <source>
        <dbReference type="EMBL" id="EPI45662.1"/>
    </source>
</evidence>
<gene>
    <name evidence="1" type="ORF">HMPREF1581_01334</name>
</gene>
<dbReference type="EMBL" id="ATJJ01000125">
    <property type="protein sequence ID" value="EPI45662.1"/>
    <property type="molecule type" value="Genomic_DNA"/>
</dbReference>
<reference evidence="1 2" key="1">
    <citation type="submission" date="2013-06" db="EMBL/GenBank/DDBJ databases">
        <authorList>
            <person name="Weinstock G."/>
            <person name="Sodergren E."/>
            <person name="Lobos E.A."/>
            <person name="Fulton L."/>
            <person name="Fulton R."/>
            <person name="Courtney L."/>
            <person name="Fronick C."/>
            <person name="O'Laughlin M."/>
            <person name="Godfrey J."/>
            <person name="Wilson R.M."/>
            <person name="Miner T."/>
            <person name="Farmer C."/>
            <person name="Delehaunty K."/>
            <person name="Cordes M."/>
            <person name="Minx P."/>
            <person name="Tomlinson C."/>
            <person name="Chen J."/>
            <person name="Wollam A."/>
            <person name="Pepin K.H."/>
            <person name="Bhonagiri V."/>
            <person name="Zhang X."/>
            <person name="Warren W."/>
            <person name="Mitreva M."/>
            <person name="Mardis E.R."/>
            <person name="Wilson R.K."/>
        </authorList>
    </citation>
    <scope>NUCLEOTIDE SEQUENCE [LARGE SCALE GENOMIC DNA]</scope>
    <source>
        <strain evidence="1 2">JCP8108</strain>
    </source>
</reference>
<accession>S4HYJ4</accession>
<sequence length="44" mass="5239">MVNKSSNTCPRLFPFLVKWETKAVILARVCFLFWCFGKQTRENE</sequence>
<protein>
    <submittedName>
        <fullName evidence="1">Uncharacterized protein</fullName>
    </submittedName>
</protein>
<evidence type="ECO:0000313" key="2">
    <source>
        <dbReference type="Proteomes" id="UP000014521"/>
    </source>
</evidence>
<name>S4HYJ4_GARVA</name>